<dbReference type="AlphaFoldDB" id="A0A3P8KZS4"/>
<accession>A0A3P8KZS4</accession>
<feature type="compositionally biased region" description="Low complexity" evidence="1">
    <location>
        <begin position="266"/>
        <end position="278"/>
    </location>
</feature>
<protein>
    <submittedName>
        <fullName evidence="2">Uncharacterized protein</fullName>
    </submittedName>
</protein>
<sequence length="318" mass="34974">MPDEDRLLEYSSNSSVTSLEEINNKKGGYSPLGKAKLAFEFRVFWHQHTTGKLPECTRYIDFKRSNAQAMSAGAVPKGPVLSGPQWDNLALSQYAVLSKLAEIAVFEDGRWTVHPDVIRRFSQRLNSFCGLSDSNALHPDMDNTAISTFMFPPWQFLSDVAKVTLRSNRLSAAKRRSLEIPTKEPDVDGPLVEPVPVHDDRLDNLPHVILHSIQVSDLNDKPILVNRVESSAVSVEASSIVPVQDDAPESDHVFSSVTPGQGSSNLPTSKATTMTTTPSRKRLTLDSFFTPPSSKRSHSVPVKSSPAVDEVILIDDSP</sequence>
<gene>
    <name evidence="2" type="ORF">ECPE_LOCUS10517</name>
</gene>
<dbReference type="EMBL" id="UZAN01049200">
    <property type="protein sequence ID" value="VDP87179.1"/>
    <property type="molecule type" value="Genomic_DNA"/>
</dbReference>
<organism evidence="2 3">
    <name type="scientific">Echinostoma caproni</name>
    <dbReference type="NCBI Taxonomy" id="27848"/>
    <lineage>
        <taxon>Eukaryota</taxon>
        <taxon>Metazoa</taxon>
        <taxon>Spiralia</taxon>
        <taxon>Lophotrochozoa</taxon>
        <taxon>Platyhelminthes</taxon>
        <taxon>Trematoda</taxon>
        <taxon>Digenea</taxon>
        <taxon>Plagiorchiida</taxon>
        <taxon>Echinostomata</taxon>
        <taxon>Echinostomatoidea</taxon>
        <taxon>Echinostomatidae</taxon>
        <taxon>Echinostoma</taxon>
    </lineage>
</organism>
<keyword evidence="3" id="KW-1185">Reference proteome</keyword>
<evidence type="ECO:0000313" key="2">
    <source>
        <dbReference type="EMBL" id="VDP87179.1"/>
    </source>
</evidence>
<dbReference type="Proteomes" id="UP000272942">
    <property type="component" value="Unassembled WGS sequence"/>
</dbReference>
<evidence type="ECO:0000313" key="3">
    <source>
        <dbReference type="Proteomes" id="UP000272942"/>
    </source>
</evidence>
<name>A0A3P8KZS4_9TREM</name>
<evidence type="ECO:0000256" key="1">
    <source>
        <dbReference type="SAM" id="MobiDB-lite"/>
    </source>
</evidence>
<proteinExistence type="predicted"/>
<dbReference type="OrthoDB" id="79480at2759"/>
<feature type="region of interest" description="Disordered" evidence="1">
    <location>
        <begin position="244"/>
        <end position="318"/>
    </location>
</feature>
<feature type="compositionally biased region" description="Polar residues" evidence="1">
    <location>
        <begin position="253"/>
        <end position="265"/>
    </location>
</feature>
<reference evidence="2 3" key="1">
    <citation type="submission" date="2018-11" db="EMBL/GenBank/DDBJ databases">
        <authorList>
            <consortium name="Pathogen Informatics"/>
        </authorList>
    </citation>
    <scope>NUCLEOTIDE SEQUENCE [LARGE SCALE GENOMIC DNA]</scope>
    <source>
        <strain evidence="2 3">Egypt</strain>
    </source>
</reference>